<keyword evidence="6" id="KW-0808">Transferase</keyword>
<evidence type="ECO:0000256" key="4">
    <source>
        <dbReference type="ARBA" id="ARBA00022490"/>
    </source>
</evidence>
<keyword evidence="7" id="KW-0949">S-adenosyl-L-methionine</keyword>
<dbReference type="EC" id="2.1.1.85" evidence="3"/>
<proteinExistence type="inferred from homology"/>
<name>A0A1L0GN46_9ASCO</name>
<accession>A0A1L0GN46</accession>
<dbReference type="PANTHER" id="PTHR14614:SF39">
    <property type="entry name" value="HISTIDINE PROTEIN METHYLTRANSFERASE 1 HOMOLOG"/>
    <property type="match status" value="1"/>
</dbReference>
<keyword evidence="5" id="KW-0489">Methyltransferase</keyword>
<evidence type="ECO:0000256" key="2">
    <source>
        <dbReference type="ARBA" id="ARBA00004496"/>
    </source>
</evidence>
<dbReference type="PANTHER" id="PTHR14614">
    <property type="entry name" value="HEPATOCELLULAR CARCINOMA-ASSOCIATED ANTIGEN"/>
    <property type="match status" value="1"/>
</dbReference>
<evidence type="ECO:0000256" key="5">
    <source>
        <dbReference type="ARBA" id="ARBA00022603"/>
    </source>
</evidence>
<protein>
    <recommendedName>
        <fullName evidence="3">protein-histidine N-methyltransferase</fullName>
        <ecNumber evidence="3">2.1.1.85</ecNumber>
    </recommendedName>
</protein>
<dbReference type="InterPro" id="IPR029063">
    <property type="entry name" value="SAM-dependent_MTases_sf"/>
</dbReference>
<dbReference type="GO" id="GO:0005737">
    <property type="term" value="C:cytoplasm"/>
    <property type="evidence" value="ECO:0007669"/>
    <property type="project" value="UniProtKB-SubCell"/>
</dbReference>
<evidence type="ECO:0000256" key="3">
    <source>
        <dbReference type="ARBA" id="ARBA00012533"/>
    </source>
</evidence>
<dbReference type="Proteomes" id="UP000182259">
    <property type="component" value="Chromosome V"/>
</dbReference>
<dbReference type="AlphaFoldDB" id="A0A1L0GN46"/>
<reference evidence="10 11" key="1">
    <citation type="submission" date="2016-10" db="EMBL/GenBank/DDBJ databases">
        <authorList>
            <person name="de Groot N.N."/>
        </authorList>
    </citation>
    <scope>NUCLEOTIDE SEQUENCE [LARGE SCALE GENOMIC DNA]</scope>
    <source>
        <strain evidence="10 11">PYCC 4715</strain>
    </source>
</reference>
<dbReference type="GO" id="GO:0018064">
    <property type="term" value="F:protein-L-histidine N-tele-methyltransferase activity"/>
    <property type="evidence" value="ECO:0007669"/>
    <property type="project" value="UniProtKB-EC"/>
</dbReference>
<dbReference type="InterPro" id="IPR019410">
    <property type="entry name" value="Methyltransf_16"/>
</dbReference>
<dbReference type="Gene3D" id="3.40.50.150">
    <property type="entry name" value="Vaccinia Virus protein VP39"/>
    <property type="match status" value="1"/>
</dbReference>
<evidence type="ECO:0000256" key="1">
    <source>
        <dbReference type="ARBA" id="ARBA00004123"/>
    </source>
</evidence>
<organism evidence="10 11">
    <name type="scientific">Sungouiella intermedia</name>
    <dbReference type="NCBI Taxonomy" id="45354"/>
    <lineage>
        <taxon>Eukaryota</taxon>
        <taxon>Fungi</taxon>
        <taxon>Dikarya</taxon>
        <taxon>Ascomycota</taxon>
        <taxon>Saccharomycotina</taxon>
        <taxon>Pichiomycetes</taxon>
        <taxon>Metschnikowiaceae</taxon>
        <taxon>Sungouiella</taxon>
    </lineage>
</organism>
<evidence type="ECO:0000256" key="6">
    <source>
        <dbReference type="ARBA" id="ARBA00022679"/>
    </source>
</evidence>
<evidence type="ECO:0000313" key="10">
    <source>
        <dbReference type="EMBL" id="SGZ57541.1"/>
    </source>
</evidence>
<gene>
    <name evidence="10" type="ORF">SAMEA4029009_CIC11G00000002163</name>
</gene>
<dbReference type="EMBL" id="LT635768">
    <property type="protein sequence ID" value="SGZ57541.1"/>
    <property type="molecule type" value="Genomic_DNA"/>
</dbReference>
<dbReference type="GO" id="GO:0005634">
    <property type="term" value="C:nucleus"/>
    <property type="evidence" value="ECO:0007669"/>
    <property type="project" value="UniProtKB-SubCell"/>
</dbReference>
<evidence type="ECO:0000256" key="8">
    <source>
        <dbReference type="ARBA" id="ARBA00023242"/>
    </source>
</evidence>
<keyword evidence="8" id="KW-0539">Nucleus</keyword>
<comment type="similarity">
    <text evidence="9">Belongs to the methyltransferase superfamily. METTL18 family.</text>
</comment>
<keyword evidence="4" id="KW-0963">Cytoplasm</keyword>
<sequence>MSFTFGFTGDDISDDENMTNVATASTSNSKPVEALLPPKLHSLLDILSTLKDVRITFDNFTTPGGNIVYRRELFDIKHQAMMEEDSERASDVHKILVGSENASDDVDLRTNVYEGGFKLWECSYDLVDEIDKLWKQDSLELHSKFLEIGCGTSLPSCYLLTLLLQQDLATSRSLVLSDFNYEVLRLVTVPNLLIHWASTLEPDFLHQLTGSDIHLNNDEVFLSSDLLKEFENHLARKSLLLSFISGLWGSEFCKIAFTFSPELILTSETIYSLDSVPILIDVLLQLATPPNYLALVAAKSYYFGVGGSIKEFIDKTSEAKADNLHIDTVGGNMGQLKRDIVRLYFQAPK</sequence>
<evidence type="ECO:0000313" key="11">
    <source>
        <dbReference type="Proteomes" id="UP000182259"/>
    </source>
</evidence>
<dbReference type="GO" id="GO:0032259">
    <property type="term" value="P:methylation"/>
    <property type="evidence" value="ECO:0007669"/>
    <property type="project" value="UniProtKB-KW"/>
</dbReference>
<evidence type="ECO:0000256" key="7">
    <source>
        <dbReference type="ARBA" id="ARBA00022691"/>
    </source>
</evidence>
<evidence type="ECO:0000256" key="9">
    <source>
        <dbReference type="ARBA" id="ARBA00038126"/>
    </source>
</evidence>
<comment type="subcellular location">
    <subcellularLocation>
        <location evidence="2">Cytoplasm</location>
    </subcellularLocation>
    <subcellularLocation>
        <location evidence="1">Nucleus</location>
    </subcellularLocation>
</comment>